<accession>A0A1F4TIX4</accession>
<dbReference type="PANTHER" id="PTHR44591">
    <property type="entry name" value="STRESS RESPONSE REGULATOR PROTEIN 1"/>
    <property type="match status" value="1"/>
</dbReference>
<dbReference type="InterPro" id="IPR050595">
    <property type="entry name" value="Bact_response_regulator"/>
</dbReference>
<feature type="modified residue" description="4-aspartylphosphate" evidence="6">
    <location>
        <position position="53"/>
    </location>
</feature>
<dbReference type="AlphaFoldDB" id="A0A1F4TIX4"/>
<dbReference type="GO" id="GO:0003677">
    <property type="term" value="F:DNA binding"/>
    <property type="evidence" value="ECO:0007669"/>
    <property type="project" value="UniProtKB-KW"/>
</dbReference>
<dbReference type="SUPFAM" id="SSF52172">
    <property type="entry name" value="CheY-like"/>
    <property type="match status" value="1"/>
</dbReference>
<keyword evidence="2" id="KW-0902">Two-component regulatory system</keyword>
<evidence type="ECO:0000259" key="7">
    <source>
        <dbReference type="PROSITE" id="PS50110"/>
    </source>
</evidence>
<dbReference type="InterPro" id="IPR011006">
    <property type="entry name" value="CheY-like_superfamily"/>
</dbReference>
<feature type="domain" description="Response regulatory" evidence="7">
    <location>
        <begin position="4"/>
        <end position="120"/>
    </location>
</feature>
<evidence type="ECO:0000313" key="9">
    <source>
        <dbReference type="Proteomes" id="UP000178951"/>
    </source>
</evidence>
<evidence type="ECO:0000256" key="3">
    <source>
        <dbReference type="ARBA" id="ARBA00023015"/>
    </source>
</evidence>
<evidence type="ECO:0000256" key="4">
    <source>
        <dbReference type="ARBA" id="ARBA00023125"/>
    </source>
</evidence>
<proteinExistence type="predicted"/>
<evidence type="ECO:0000256" key="6">
    <source>
        <dbReference type="PROSITE-ProRule" id="PRU00169"/>
    </source>
</evidence>
<dbReference type="PANTHER" id="PTHR44591:SF3">
    <property type="entry name" value="RESPONSE REGULATORY DOMAIN-CONTAINING PROTEIN"/>
    <property type="match status" value="1"/>
</dbReference>
<keyword evidence="4" id="KW-0238">DNA-binding</keyword>
<keyword evidence="5" id="KW-0804">Transcription</keyword>
<dbReference type="Gene3D" id="3.40.50.2300">
    <property type="match status" value="1"/>
</dbReference>
<gene>
    <name evidence="8" type="ORF">A2311_04395</name>
</gene>
<dbReference type="STRING" id="1802583.A2311_04395"/>
<dbReference type="InterPro" id="IPR001789">
    <property type="entry name" value="Sig_transdc_resp-reg_receiver"/>
</dbReference>
<dbReference type="SMART" id="SM00448">
    <property type="entry name" value="REC"/>
    <property type="match status" value="1"/>
</dbReference>
<dbReference type="FunFam" id="3.40.50.2300:FF:000001">
    <property type="entry name" value="DNA-binding response regulator PhoB"/>
    <property type="match status" value="1"/>
</dbReference>
<evidence type="ECO:0000256" key="2">
    <source>
        <dbReference type="ARBA" id="ARBA00023012"/>
    </source>
</evidence>
<evidence type="ECO:0000256" key="5">
    <source>
        <dbReference type="ARBA" id="ARBA00023163"/>
    </source>
</evidence>
<evidence type="ECO:0000256" key="1">
    <source>
        <dbReference type="ARBA" id="ARBA00022553"/>
    </source>
</evidence>
<organism evidence="8 9">
    <name type="scientific">candidate division WOR-1 bacterium RIFOXYB2_FULL_48_7</name>
    <dbReference type="NCBI Taxonomy" id="1802583"/>
    <lineage>
        <taxon>Bacteria</taxon>
        <taxon>Bacillati</taxon>
        <taxon>Saganbacteria</taxon>
    </lineage>
</organism>
<keyword evidence="1 6" id="KW-0597">Phosphoprotein</keyword>
<name>A0A1F4TIX4_UNCSA</name>
<protein>
    <recommendedName>
        <fullName evidence="7">Response regulatory domain-containing protein</fullName>
    </recommendedName>
</protein>
<dbReference type="Pfam" id="PF00072">
    <property type="entry name" value="Response_reg"/>
    <property type="match status" value="1"/>
</dbReference>
<comment type="caution">
    <text evidence="8">The sequence shown here is derived from an EMBL/GenBank/DDBJ whole genome shotgun (WGS) entry which is preliminary data.</text>
</comment>
<dbReference type="EMBL" id="MEUF01000076">
    <property type="protein sequence ID" value="OGC32557.1"/>
    <property type="molecule type" value="Genomic_DNA"/>
</dbReference>
<evidence type="ECO:0000313" key="8">
    <source>
        <dbReference type="EMBL" id="OGC32557.1"/>
    </source>
</evidence>
<dbReference type="PROSITE" id="PS50110">
    <property type="entry name" value="RESPONSE_REGULATORY"/>
    <property type="match status" value="1"/>
</dbReference>
<sequence length="124" mass="13317">MAKKVLVIDDEPDIGLLLEARISSKGYDVLVAQDGLEGLERAAKEQPALIILDILMPRMDGHQVLKQLKSQPETKNIPVIGLTASVATTHMGTFIAEGGVDCLTKPFEPVELLDKITKVIGAAT</sequence>
<dbReference type="GO" id="GO:0000160">
    <property type="term" value="P:phosphorelay signal transduction system"/>
    <property type="evidence" value="ECO:0007669"/>
    <property type="project" value="UniProtKB-KW"/>
</dbReference>
<dbReference type="Proteomes" id="UP000178951">
    <property type="component" value="Unassembled WGS sequence"/>
</dbReference>
<reference evidence="8 9" key="1">
    <citation type="journal article" date="2016" name="Nat. Commun.">
        <title>Thousands of microbial genomes shed light on interconnected biogeochemical processes in an aquifer system.</title>
        <authorList>
            <person name="Anantharaman K."/>
            <person name="Brown C.T."/>
            <person name="Hug L.A."/>
            <person name="Sharon I."/>
            <person name="Castelle C.J."/>
            <person name="Probst A.J."/>
            <person name="Thomas B.C."/>
            <person name="Singh A."/>
            <person name="Wilkins M.J."/>
            <person name="Karaoz U."/>
            <person name="Brodie E.L."/>
            <person name="Williams K.H."/>
            <person name="Hubbard S.S."/>
            <person name="Banfield J.F."/>
        </authorList>
    </citation>
    <scope>NUCLEOTIDE SEQUENCE [LARGE SCALE GENOMIC DNA]</scope>
</reference>
<keyword evidence="3" id="KW-0805">Transcription regulation</keyword>